<dbReference type="STRING" id="765913.ThidrDRAFT_2847"/>
<dbReference type="PATRIC" id="fig|765913.3.peg.2910"/>
<dbReference type="AlphaFoldDB" id="G2E3I4"/>
<gene>
    <name evidence="6" type="ORF">ThidrDRAFT_2847</name>
</gene>
<comment type="caution">
    <text evidence="6">The sequence shown here is derived from an EMBL/GenBank/DDBJ whole genome shotgun (WGS) entry which is preliminary data.</text>
</comment>
<dbReference type="Pfam" id="PF00370">
    <property type="entry name" value="FGGY_N"/>
    <property type="match status" value="1"/>
</dbReference>
<evidence type="ECO:0000256" key="2">
    <source>
        <dbReference type="ARBA" id="ARBA00022679"/>
    </source>
</evidence>
<comment type="similarity">
    <text evidence="1">Belongs to the FGGY kinase family.</text>
</comment>
<dbReference type="GO" id="GO:0005829">
    <property type="term" value="C:cytosol"/>
    <property type="evidence" value="ECO:0007669"/>
    <property type="project" value="TreeGrafter"/>
</dbReference>
<organism evidence="6 7">
    <name type="scientific">Thiorhodococcus drewsii AZ1</name>
    <dbReference type="NCBI Taxonomy" id="765913"/>
    <lineage>
        <taxon>Bacteria</taxon>
        <taxon>Pseudomonadati</taxon>
        <taxon>Pseudomonadota</taxon>
        <taxon>Gammaproteobacteria</taxon>
        <taxon>Chromatiales</taxon>
        <taxon>Chromatiaceae</taxon>
        <taxon>Thiorhodococcus</taxon>
    </lineage>
</organism>
<dbReference type="GO" id="GO:0019150">
    <property type="term" value="F:D-ribulokinase activity"/>
    <property type="evidence" value="ECO:0007669"/>
    <property type="project" value="TreeGrafter"/>
</dbReference>
<evidence type="ECO:0000313" key="7">
    <source>
        <dbReference type="Proteomes" id="UP000004200"/>
    </source>
</evidence>
<keyword evidence="3 6" id="KW-0418">Kinase</keyword>
<dbReference type="RefSeq" id="WP_007041560.1">
    <property type="nucleotide sequence ID" value="NZ_AFWT01000020.1"/>
</dbReference>
<name>G2E3I4_9GAMM</name>
<evidence type="ECO:0000313" key="6">
    <source>
        <dbReference type="EMBL" id="EGV30097.1"/>
    </source>
</evidence>
<accession>G2E3I4</accession>
<evidence type="ECO:0000256" key="3">
    <source>
        <dbReference type="ARBA" id="ARBA00022777"/>
    </source>
</evidence>
<evidence type="ECO:0000259" key="4">
    <source>
        <dbReference type="Pfam" id="PF00370"/>
    </source>
</evidence>
<proteinExistence type="inferred from homology"/>
<dbReference type="GO" id="GO:0004856">
    <property type="term" value="F:D-xylulokinase activity"/>
    <property type="evidence" value="ECO:0007669"/>
    <property type="project" value="UniProtKB-EC"/>
</dbReference>
<dbReference type="PANTHER" id="PTHR10196:SF80">
    <property type="entry name" value="D-RIBULOSE KINASE"/>
    <property type="match status" value="1"/>
</dbReference>
<evidence type="ECO:0000256" key="1">
    <source>
        <dbReference type="ARBA" id="ARBA00009156"/>
    </source>
</evidence>
<dbReference type="Pfam" id="PF02782">
    <property type="entry name" value="FGGY_C"/>
    <property type="match status" value="1"/>
</dbReference>
<keyword evidence="2 6" id="KW-0808">Transferase</keyword>
<dbReference type="OrthoDB" id="9805576at2"/>
<dbReference type="PIRSF" id="PIRSF000538">
    <property type="entry name" value="GlpK"/>
    <property type="match status" value="1"/>
</dbReference>
<keyword evidence="7" id="KW-1185">Reference proteome</keyword>
<dbReference type="InterPro" id="IPR000577">
    <property type="entry name" value="Carb_kinase_FGGY"/>
</dbReference>
<feature type="domain" description="Carbohydrate kinase FGGY C-terminal" evidence="5">
    <location>
        <begin position="250"/>
        <end position="423"/>
    </location>
</feature>
<sequence length="439" mass="46318">MNPNRAFVGLDIGTSGCRAVAIDDQGNEIAQASAAIPEPLRPRSGAVEQDPECWWRAVCQVLRTLADPLKDCPAAAIGLDATSGTLLLANSCGLPLGPALMYDDRSAVKAAERIAEFAPADSPARGPGSSLAKVLALVERTEPTSEALALHQADWIIGRLTGHHGLSDWNNALKLGYETERLLWPDWVHACIPNGIRLPQVLAPGSPIGTLDPAIAEEIGFPATTQVLAGTTDSTAAVIAAGAANPGDAVTSLGSTLVIKILSERPVTASRYGIYSHRFGDHWLVGGASNSGGRVLRQFFTDAEIAALSQRIDPETNSGLDFYPLPGPGERFPHQDPHLRPRLNPRPSDPARFLQGLLEGIAAIEAEGYARLAELGAPAPTRILSVGGGARNPTWTRLRARRLGIPVIAAQHREAAFGAARLALDSTAKLELASHSDPT</sequence>
<dbReference type="PANTHER" id="PTHR10196">
    <property type="entry name" value="SUGAR KINASE"/>
    <property type="match status" value="1"/>
</dbReference>
<dbReference type="SUPFAM" id="SSF53067">
    <property type="entry name" value="Actin-like ATPase domain"/>
    <property type="match status" value="2"/>
</dbReference>
<feature type="domain" description="Carbohydrate kinase FGGY N-terminal" evidence="4">
    <location>
        <begin position="8"/>
        <end position="239"/>
    </location>
</feature>
<dbReference type="EMBL" id="AFWT01000020">
    <property type="protein sequence ID" value="EGV30097.1"/>
    <property type="molecule type" value="Genomic_DNA"/>
</dbReference>
<dbReference type="InterPro" id="IPR018485">
    <property type="entry name" value="FGGY_C"/>
</dbReference>
<dbReference type="EC" id="2.7.1.17" evidence="6"/>
<dbReference type="CDD" id="cd07783">
    <property type="entry name" value="ASKHA_NBD_FGGY_SePSK_AtXK1-like"/>
    <property type="match status" value="1"/>
</dbReference>
<dbReference type="GO" id="GO:0005997">
    <property type="term" value="P:xylulose metabolic process"/>
    <property type="evidence" value="ECO:0007669"/>
    <property type="project" value="TreeGrafter"/>
</dbReference>
<dbReference type="Proteomes" id="UP000004200">
    <property type="component" value="Unassembled WGS sequence"/>
</dbReference>
<dbReference type="InterPro" id="IPR043129">
    <property type="entry name" value="ATPase_NBD"/>
</dbReference>
<protein>
    <submittedName>
        <fullName evidence="6">Xylulokinase</fullName>
        <ecNumber evidence="6">2.7.1.17</ecNumber>
    </submittedName>
</protein>
<dbReference type="Gene3D" id="3.30.420.40">
    <property type="match status" value="2"/>
</dbReference>
<dbReference type="InterPro" id="IPR018484">
    <property type="entry name" value="FGGY_N"/>
</dbReference>
<dbReference type="eggNOG" id="COG1070">
    <property type="taxonomic scope" value="Bacteria"/>
</dbReference>
<evidence type="ECO:0000259" key="5">
    <source>
        <dbReference type="Pfam" id="PF02782"/>
    </source>
</evidence>
<reference evidence="6 7" key="1">
    <citation type="submission" date="2011-06" db="EMBL/GenBank/DDBJ databases">
        <title>The draft genome of Thiorhodococcus drewsii AZ1.</title>
        <authorList>
            <consortium name="US DOE Joint Genome Institute (JGI-PGF)"/>
            <person name="Lucas S."/>
            <person name="Han J."/>
            <person name="Lapidus A."/>
            <person name="Cheng J.-F."/>
            <person name="Goodwin L."/>
            <person name="Pitluck S."/>
            <person name="Peters L."/>
            <person name="Land M.L."/>
            <person name="Hauser L."/>
            <person name="Vogl K."/>
            <person name="Liu Z."/>
            <person name="Imhoff J."/>
            <person name="Thiel V."/>
            <person name="Frigaard N.-U."/>
            <person name="Bryant D.A."/>
            <person name="Woyke T.J."/>
        </authorList>
    </citation>
    <scope>NUCLEOTIDE SEQUENCE [LARGE SCALE GENOMIC DNA]</scope>
    <source>
        <strain evidence="6 7">AZ1</strain>
    </source>
</reference>